<dbReference type="EMBL" id="JALJZS010000002">
    <property type="protein sequence ID" value="MCP1999768.1"/>
    <property type="molecule type" value="Genomic_DNA"/>
</dbReference>
<sequence length="55" mass="6012">MMPEPEFGPLCLMLTIGVLGQLDAIARDTVNSPDVATILADNFHMLFDFIHGILP</sequence>
<gene>
    <name evidence="1" type="ORF">J2S34_002216</name>
</gene>
<keyword evidence="2" id="KW-1185">Reference proteome</keyword>
<organism evidence="1 2">
    <name type="scientific">Nitrobacter winogradskyi</name>
    <name type="common">Nitrobacter agilis</name>
    <dbReference type="NCBI Taxonomy" id="913"/>
    <lineage>
        <taxon>Bacteria</taxon>
        <taxon>Pseudomonadati</taxon>
        <taxon>Pseudomonadota</taxon>
        <taxon>Alphaproteobacteria</taxon>
        <taxon>Hyphomicrobiales</taxon>
        <taxon>Nitrobacteraceae</taxon>
        <taxon>Nitrobacter</taxon>
    </lineage>
</organism>
<comment type="caution">
    <text evidence="1">The sequence shown here is derived from an EMBL/GenBank/DDBJ whole genome shotgun (WGS) entry which is preliminary data.</text>
</comment>
<reference evidence="1" key="1">
    <citation type="submission" date="2022-03" db="EMBL/GenBank/DDBJ databases">
        <title>Interactions between chemoautotrophic and heterotrophic bacteria.</title>
        <authorList>
            <person name="Santoro A."/>
        </authorList>
    </citation>
    <scope>NUCLEOTIDE SEQUENCE</scope>
    <source>
        <strain evidence="1">Nb-106</strain>
    </source>
</reference>
<dbReference type="Proteomes" id="UP001205486">
    <property type="component" value="Unassembled WGS sequence"/>
</dbReference>
<evidence type="ECO:0000313" key="1">
    <source>
        <dbReference type="EMBL" id="MCP1999768.1"/>
    </source>
</evidence>
<name>A0ACC6AIU2_NITWI</name>
<accession>A0ACC6AIU2</accession>
<protein>
    <submittedName>
        <fullName evidence="1">Uncharacterized protein</fullName>
    </submittedName>
</protein>
<proteinExistence type="predicted"/>
<evidence type="ECO:0000313" key="2">
    <source>
        <dbReference type="Proteomes" id="UP001205486"/>
    </source>
</evidence>